<evidence type="ECO:0000313" key="2">
    <source>
        <dbReference type="Proteomes" id="UP000673552"/>
    </source>
</evidence>
<dbReference type="AlphaFoldDB" id="A0A836KHT6"/>
<dbReference type="EMBL" id="JAFEUZ010000031">
    <property type="protein sequence ID" value="KAG5471245.1"/>
    <property type="molecule type" value="Genomic_DNA"/>
</dbReference>
<organism evidence="1 2">
    <name type="scientific">Leishmania martiniquensis</name>
    <dbReference type="NCBI Taxonomy" id="1580590"/>
    <lineage>
        <taxon>Eukaryota</taxon>
        <taxon>Discoba</taxon>
        <taxon>Euglenozoa</taxon>
        <taxon>Kinetoplastea</taxon>
        <taxon>Metakinetoplastina</taxon>
        <taxon>Trypanosomatida</taxon>
        <taxon>Trypanosomatidae</taxon>
        <taxon>Leishmaniinae</taxon>
        <taxon>Leishmania</taxon>
    </lineage>
</organism>
<dbReference type="RefSeq" id="XP_067176219.1">
    <property type="nucleotide sequence ID" value="XM_067318940.1"/>
</dbReference>
<keyword evidence="2" id="KW-1185">Reference proteome</keyword>
<dbReference type="Proteomes" id="UP000673552">
    <property type="component" value="Unassembled WGS sequence"/>
</dbReference>
<evidence type="ECO:0000313" key="1">
    <source>
        <dbReference type="EMBL" id="KAG5471245.1"/>
    </source>
</evidence>
<dbReference type="GeneID" id="92511452"/>
<comment type="caution">
    <text evidence="1">The sequence shown here is derived from an EMBL/GenBank/DDBJ whole genome shotgun (WGS) entry which is preliminary data.</text>
</comment>
<dbReference type="OrthoDB" id="271579at2759"/>
<name>A0A836KHT6_9TRYP</name>
<proteinExistence type="predicted"/>
<gene>
    <name evidence="1" type="ORF">LSCM1_01318</name>
</gene>
<accession>A0A836KHT6</accession>
<reference evidence="2" key="1">
    <citation type="journal article" date="2021" name="Microbiol. Resour. Announc.">
        <title>LGAAP: Leishmaniinae Genome Assembly and Annotation Pipeline.</title>
        <authorList>
            <person name="Almutairi H."/>
            <person name="Urbaniak M.D."/>
            <person name="Bates M.D."/>
            <person name="Jariyapan N."/>
            <person name="Kwakye-Nuako G."/>
            <person name="Thomaz-Soccol V."/>
            <person name="Al-Salem W.S."/>
            <person name="Dillon R.J."/>
            <person name="Bates P.A."/>
            <person name="Gatherer D."/>
        </authorList>
    </citation>
    <scope>NUCLEOTIDE SEQUENCE [LARGE SCALE GENOMIC DNA]</scope>
</reference>
<sequence length="322" mass="36405">MKKRGDGISKELSHSLYRRVLKVVSVAGQSPLRRMALLQWIEFAPPQVCIAPGDEPRQVARRSFEAPYTPAAVANAFTFLKEARDSLFVIRVLAEWERLEGQGHWDLCDGTALMSAALHSARVGCDSQQALERRIKDYQVGIRSCVQRIAYTVQERLEVRSLKAGHAKHLNTFIELVREAGALERREVKPEDFSLVSLLQNRCASECILNIIVLCVLRSIGIHSTLVGADLSFRWVRVTPPRNAPAVFASWTYGAMRRREVEQLIRTADRQWHRPVLRDTLQRKSVLCALLRRQLESIPRPLDAGATTMESACKAQILFLLS</sequence>
<evidence type="ECO:0008006" key="3">
    <source>
        <dbReference type="Google" id="ProtNLM"/>
    </source>
</evidence>
<reference evidence="2" key="2">
    <citation type="journal article" date="2021" name="Sci. Data">
        <title>Chromosome-scale genome sequencing, assembly and annotation of six genomes from subfamily Leishmaniinae.</title>
        <authorList>
            <person name="Almutairi H."/>
            <person name="Urbaniak M.D."/>
            <person name="Bates M.D."/>
            <person name="Jariyapan N."/>
            <person name="Kwakye-Nuako G."/>
            <person name="Thomaz Soccol V."/>
            <person name="Al-Salem W.S."/>
            <person name="Dillon R.J."/>
            <person name="Bates P.A."/>
            <person name="Gatherer D."/>
        </authorList>
    </citation>
    <scope>NUCLEOTIDE SEQUENCE [LARGE SCALE GENOMIC DNA]</scope>
</reference>
<protein>
    <recommendedName>
        <fullName evidence="3">Protein SirB1 N-terminal domain-containing protein</fullName>
    </recommendedName>
</protein>
<dbReference type="KEGG" id="lmat:92511452"/>